<sequence length="151" mass="16881">MLRLCLVPITLFLPLSCSAAASKHGHNELHDLVRSSCAYASYSFVSLSCESKVSAYLSQVSSKVNKGKNTNKREQLALKDLSKTLNELKHLIDDTFSWQMSNAHMLVSSVLTNEDTCLDGARYNNVARVATNARCMLTRLDEGRDWPRLML</sequence>
<organism evidence="1 2">
    <name type="scientific">Citrus sinensis</name>
    <name type="common">Sweet orange</name>
    <name type="synonym">Citrus aurantium var. sinensis</name>
    <dbReference type="NCBI Taxonomy" id="2711"/>
    <lineage>
        <taxon>Eukaryota</taxon>
        <taxon>Viridiplantae</taxon>
        <taxon>Streptophyta</taxon>
        <taxon>Embryophyta</taxon>
        <taxon>Tracheophyta</taxon>
        <taxon>Spermatophyta</taxon>
        <taxon>Magnoliopsida</taxon>
        <taxon>eudicotyledons</taxon>
        <taxon>Gunneridae</taxon>
        <taxon>Pentapetalae</taxon>
        <taxon>rosids</taxon>
        <taxon>malvids</taxon>
        <taxon>Sapindales</taxon>
        <taxon>Rutaceae</taxon>
        <taxon>Aurantioideae</taxon>
        <taxon>Citrus</taxon>
    </lineage>
</organism>
<gene>
    <name evidence="1" type="ORF">KPL71_010389</name>
</gene>
<proteinExistence type="predicted"/>
<evidence type="ECO:0000313" key="2">
    <source>
        <dbReference type="Proteomes" id="UP000829398"/>
    </source>
</evidence>
<evidence type="ECO:0000313" key="1">
    <source>
        <dbReference type="EMBL" id="KAH9786813.1"/>
    </source>
</evidence>
<comment type="caution">
    <text evidence="1">The sequence shown here is derived from an EMBL/GenBank/DDBJ whole genome shotgun (WGS) entry which is preliminary data.</text>
</comment>
<protein>
    <submittedName>
        <fullName evidence="1">Pectinesterase inhibitor 3</fullName>
    </submittedName>
</protein>
<keyword evidence="2" id="KW-1185">Reference proteome</keyword>
<name>A0ACB8MLK6_CITSI</name>
<dbReference type="EMBL" id="CM039172">
    <property type="protein sequence ID" value="KAH9786813.1"/>
    <property type="molecule type" value="Genomic_DNA"/>
</dbReference>
<accession>A0ACB8MLK6</accession>
<dbReference type="Proteomes" id="UP000829398">
    <property type="component" value="Chromosome 3"/>
</dbReference>
<reference evidence="2" key="1">
    <citation type="journal article" date="2023" name="Hortic. Res.">
        <title>A chromosome-level phased genome enabling allele-level studies in sweet orange: a case study on citrus Huanglongbing tolerance.</title>
        <authorList>
            <person name="Wu B."/>
            <person name="Yu Q."/>
            <person name="Deng Z."/>
            <person name="Duan Y."/>
            <person name="Luo F."/>
            <person name="Gmitter F. Jr."/>
        </authorList>
    </citation>
    <scope>NUCLEOTIDE SEQUENCE [LARGE SCALE GENOMIC DNA]</scope>
    <source>
        <strain evidence="2">cv. Valencia</strain>
    </source>
</reference>